<feature type="region of interest" description="Disordered" evidence="3">
    <location>
        <begin position="323"/>
        <end position="346"/>
    </location>
</feature>
<feature type="domain" description="ABC transporter" evidence="5">
    <location>
        <begin position="103"/>
        <end position="340"/>
    </location>
</feature>
<evidence type="ECO:0000256" key="3">
    <source>
        <dbReference type="SAM" id="MobiDB-lite"/>
    </source>
</evidence>
<name>T1GG36_MEGSC</name>
<dbReference type="EMBL" id="CAQQ02001866">
    <property type="status" value="NOT_ANNOTATED_CDS"/>
    <property type="molecule type" value="Genomic_DNA"/>
</dbReference>
<dbReference type="EnsemblMetazoa" id="MESCA002342-RA">
    <property type="protein sequence ID" value="MESCA002342-PA"/>
    <property type="gene ID" value="MESCA002342"/>
</dbReference>
<dbReference type="EMBL" id="CAQQ02001870">
    <property type="status" value="NOT_ANNOTATED_CDS"/>
    <property type="molecule type" value="Genomic_DNA"/>
</dbReference>
<dbReference type="InterPro" id="IPR017871">
    <property type="entry name" value="ABC_transporter-like_CS"/>
</dbReference>
<keyword evidence="7" id="KW-1185">Reference proteome</keyword>
<dbReference type="PANTHER" id="PTHR24223:SF324">
    <property type="entry name" value="LD17001P"/>
    <property type="match status" value="1"/>
</dbReference>
<keyword evidence="4" id="KW-0472">Membrane</keyword>
<keyword evidence="2" id="KW-0067">ATP-binding</keyword>
<feature type="compositionally biased region" description="Polar residues" evidence="3">
    <location>
        <begin position="324"/>
        <end position="346"/>
    </location>
</feature>
<dbReference type="GO" id="GO:0016887">
    <property type="term" value="F:ATP hydrolysis activity"/>
    <property type="evidence" value="ECO:0007669"/>
    <property type="project" value="InterPro"/>
</dbReference>
<keyword evidence="1" id="KW-0547">Nucleotide-binding</keyword>
<reference evidence="7" key="1">
    <citation type="submission" date="2013-02" db="EMBL/GenBank/DDBJ databases">
        <authorList>
            <person name="Hughes D."/>
        </authorList>
    </citation>
    <scope>NUCLEOTIDE SEQUENCE</scope>
    <source>
        <strain>Durham</strain>
        <strain evidence="7">NC isolate 2 -- Noor lab</strain>
    </source>
</reference>
<evidence type="ECO:0000259" key="5">
    <source>
        <dbReference type="PROSITE" id="PS50893"/>
    </source>
</evidence>
<dbReference type="Gene3D" id="3.40.50.300">
    <property type="entry name" value="P-loop containing nucleotide triphosphate hydrolases"/>
    <property type="match status" value="1"/>
</dbReference>
<evidence type="ECO:0000313" key="7">
    <source>
        <dbReference type="Proteomes" id="UP000015102"/>
    </source>
</evidence>
<dbReference type="Proteomes" id="UP000015102">
    <property type="component" value="Unassembled WGS sequence"/>
</dbReference>
<dbReference type="EMBL" id="CAQQ02001868">
    <property type="status" value="NOT_ANNOTATED_CDS"/>
    <property type="molecule type" value="Genomic_DNA"/>
</dbReference>
<dbReference type="SUPFAM" id="SSF52540">
    <property type="entry name" value="P-loop containing nucleoside triphosphate hydrolases"/>
    <property type="match status" value="1"/>
</dbReference>
<sequence length="346" mass="38626">MSGFIAASNTKTILSATHLVSSISIFLCIITYISWGGSLSARKVFFISCFFNILNEGMIKEWPQSLMTFIQLNVSCKRVTEFLLEGVSTLENKRYQKSKGNSLVFENVSARWETNIESIQNNLKNITLKVEHTSLVGVIGQVGSGKTTLLKSILGEIFITEGNLKVGGKLSYASQDPWVFQGTVKDNIVFVEEYDPVRYAEVVKACALLPDFKRFPDGDETVIGERGVTLSGGQKARISLARATRFLKDVDQVVILKNGVVENQVNFENTFLKDFEMQKGIVHEEDLSKDKFSLNENHSKKKKALKDENSVCVHLTCTPPVPPSQSIRSENHPTQIVKNSPLYYNS</sequence>
<evidence type="ECO:0000256" key="2">
    <source>
        <dbReference type="ARBA" id="ARBA00022840"/>
    </source>
</evidence>
<keyword evidence="4" id="KW-0812">Transmembrane</keyword>
<dbReference type="AlphaFoldDB" id="T1GG36"/>
<dbReference type="EMBL" id="CAQQ02001869">
    <property type="status" value="NOT_ANNOTATED_CDS"/>
    <property type="molecule type" value="Genomic_DNA"/>
</dbReference>
<organism evidence="6 7">
    <name type="scientific">Megaselia scalaris</name>
    <name type="common">Humpbacked fly</name>
    <name type="synonym">Phora scalaris</name>
    <dbReference type="NCBI Taxonomy" id="36166"/>
    <lineage>
        <taxon>Eukaryota</taxon>
        <taxon>Metazoa</taxon>
        <taxon>Ecdysozoa</taxon>
        <taxon>Arthropoda</taxon>
        <taxon>Hexapoda</taxon>
        <taxon>Insecta</taxon>
        <taxon>Pterygota</taxon>
        <taxon>Neoptera</taxon>
        <taxon>Endopterygota</taxon>
        <taxon>Diptera</taxon>
        <taxon>Brachycera</taxon>
        <taxon>Muscomorpha</taxon>
        <taxon>Platypezoidea</taxon>
        <taxon>Phoridae</taxon>
        <taxon>Megaseliini</taxon>
        <taxon>Megaselia</taxon>
    </lineage>
</organism>
<protein>
    <recommendedName>
        <fullName evidence="5">ABC transporter domain-containing protein</fullName>
    </recommendedName>
</protein>
<evidence type="ECO:0000256" key="1">
    <source>
        <dbReference type="ARBA" id="ARBA00022741"/>
    </source>
</evidence>
<evidence type="ECO:0000256" key="4">
    <source>
        <dbReference type="SAM" id="Phobius"/>
    </source>
</evidence>
<keyword evidence="4" id="KW-1133">Transmembrane helix</keyword>
<dbReference type="GO" id="GO:0042626">
    <property type="term" value="F:ATPase-coupled transmembrane transporter activity"/>
    <property type="evidence" value="ECO:0007669"/>
    <property type="project" value="TreeGrafter"/>
</dbReference>
<dbReference type="Pfam" id="PF00005">
    <property type="entry name" value="ABC_tran"/>
    <property type="match status" value="1"/>
</dbReference>
<dbReference type="STRING" id="36166.T1GG36"/>
<accession>T1GG36</accession>
<dbReference type="PROSITE" id="PS00211">
    <property type="entry name" value="ABC_TRANSPORTER_1"/>
    <property type="match status" value="1"/>
</dbReference>
<feature type="transmembrane region" description="Helical" evidence="4">
    <location>
        <begin position="12"/>
        <end position="35"/>
    </location>
</feature>
<dbReference type="HOGENOM" id="CLU_802377_0_0_1"/>
<evidence type="ECO:0000313" key="6">
    <source>
        <dbReference type="EnsemblMetazoa" id="MESCA002342-PA"/>
    </source>
</evidence>
<dbReference type="PROSITE" id="PS50893">
    <property type="entry name" value="ABC_TRANSPORTER_2"/>
    <property type="match status" value="1"/>
</dbReference>
<dbReference type="InterPro" id="IPR050173">
    <property type="entry name" value="ABC_transporter_C-like"/>
</dbReference>
<dbReference type="GO" id="GO:0005524">
    <property type="term" value="F:ATP binding"/>
    <property type="evidence" value="ECO:0007669"/>
    <property type="project" value="UniProtKB-KW"/>
</dbReference>
<dbReference type="InterPro" id="IPR027417">
    <property type="entry name" value="P-loop_NTPase"/>
</dbReference>
<dbReference type="InterPro" id="IPR003439">
    <property type="entry name" value="ABC_transporter-like_ATP-bd"/>
</dbReference>
<dbReference type="PANTHER" id="PTHR24223">
    <property type="entry name" value="ATP-BINDING CASSETTE SUB-FAMILY C"/>
    <property type="match status" value="1"/>
</dbReference>
<proteinExistence type="predicted"/>
<reference evidence="6" key="2">
    <citation type="submission" date="2015-06" db="UniProtKB">
        <authorList>
            <consortium name="EnsemblMetazoa"/>
        </authorList>
    </citation>
    <scope>IDENTIFICATION</scope>
</reference>
<dbReference type="GO" id="GO:0016020">
    <property type="term" value="C:membrane"/>
    <property type="evidence" value="ECO:0007669"/>
    <property type="project" value="TreeGrafter"/>
</dbReference>
<dbReference type="EMBL" id="CAQQ02001867">
    <property type="status" value="NOT_ANNOTATED_CDS"/>
    <property type="molecule type" value="Genomic_DNA"/>
</dbReference>